<feature type="transmembrane region" description="Helical" evidence="5">
    <location>
        <begin position="23"/>
        <end position="43"/>
    </location>
</feature>
<dbReference type="EMBL" id="JADIKD010000011">
    <property type="protein sequence ID" value="MFK2918078.1"/>
    <property type="molecule type" value="Genomic_DNA"/>
</dbReference>
<feature type="transmembrane region" description="Helical" evidence="5">
    <location>
        <begin position="364"/>
        <end position="390"/>
    </location>
</feature>
<evidence type="ECO:0000256" key="1">
    <source>
        <dbReference type="ARBA" id="ARBA00004141"/>
    </source>
</evidence>
<feature type="transmembrane region" description="Helical" evidence="5">
    <location>
        <begin position="336"/>
        <end position="352"/>
    </location>
</feature>
<evidence type="ECO:0000256" key="5">
    <source>
        <dbReference type="SAM" id="Phobius"/>
    </source>
</evidence>
<dbReference type="RefSeq" id="WP_379983833.1">
    <property type="nucleotide sequence ID" value="NZ_JADIKD010000011.1"/>
</dbReference>
<evidence type="ECO:0000256" key="4">
    <source>
        <dbReference type="ARBA" id="ARBA00023136"/>
    </source>
</evidence>
<dbReference type="Pfam" id="PF07690">
    <property type="entry name" value="MFS_1"/>
    <property type="match status" value="1"/>
</dbReference>
<sequence length="468" mass="47463">MSVTAESASWADLLSGRNGVRSLALAGGTALHAINVYVVTTIMPSIVADIGGLAYYAWNTTLFVIASIIGATLAATLAARRGGKGAYLLALGVFTVGTLVCASATSMLWMLVGRSLQGLGGGVLVSLAYVLIRQVFEPSLWSRAMGLVSAMWGIATLSGPAIGGVFAQLGDWRAAFWCLLPAVLVLAVIVSVWLPAGASAGSQTRVPGGRLALLALSVLAVSLASLSASRGMQTVGVVAGLALAVWIVRLDRRADAKLLPTGAYAPSRLRAIYGVLSLLVIGSTAEIFVPYFLQVIHGHEPLVAGYLTAVMAGGWSFGSMLSAGRSGAFATTSIRIGPLLMALSLALLAWMLQQPSGFEQGAGFVLLCLVLAGVGLGIGLAWPHLLTALLASAPADEGALASSSISTVQLYAMSLGAALAGLIANAAGLGDPGGVAGARSAALWVFGVFAVLVACALPIARRAAPRAS</sequence>
<evidence type="ECO:0000256" key="3">
    <source>
        <dbReference type="ARBA" id="ARBA00022989"/>
    </source>
</evidence>
<feature type="transmembrane region" description="Helical" evidence="5">
    <location>
        <begin position="441"/>
        <end position="460"/>
    </location>
</feature>
<comment type="subcellular location">
    <subcellularLocation>
        <location evidence="1">Membrane</location>
        <topology evidence="1">Multi-pass membrane protein</topology>
    </subcellularLocation>
</comment>
<evidence type="ECO:0000256" key="2">
    <source>
        <dbReference type="ARBA" id="ARBA00022692"/>
    </source>
</evidence>
<dbReference type="PANTHER" id="PTHR23501">
    <property type="entry name" value="MAJOR FACILITATOR SUPERFAMILY"/>
    <property type="match status" value="1"/>
</dbReference>
<feature type="transmembrane region" description="Helical" evidence="5">
    <location>
        <begin position="115"/>
        <end position="132"/>
    </location>
</feature>
<evidence type="ECO:0000313" key="7">
    <source>
        <dbReference type="EMBL" id="MFK2918078.1"/>
    </source>
</evidence>
<dbReference type="SUPFAM" id="SSF103473">
    <property type="entry name" value="MFS general substrate transporter"/>
    <property type="match status" value="1"/>
</dbReference>
<dbReference type="PANTHER" id="PTHR23501:SF154">
    <property type="entry name" value="MULTIDRUG-EFFLUX TRANSPORTER RV1634-RELATED"/>
    <property type="match status" value="1"/>
</dbReference>
<accession>A0ABW8K8L0</accession>
<feature type="transmembrane region" description="Helical" evidence="5">
    <location>
        <begin position="305"/>
        <end position="324"/>
    </location>
</feature>
<keyword evidence="2 5" id="KW-0812">Transmembrane</keyword>
<gene>
    <name evidence="7" type="ORF">ISS97_12450</name>
</gene>
<feature type="transmembrane region" description="Helical" evidence="5">
    <location>
        <begin position="174"/>
        <end position="196"/>
    </location>
</feature>
<keyword evidence="4 5" id="KW-0472">Membrane</keyword>
<organism evidence="7 8">
    <name type="scientific">Dyella koreensis</name>
    <dbReference type="NCBI Taxonomy" id="311235"/>
    <lineage>
        <taxon>Bacteria</taxon>
        <taxon>Pseudomonadati</taxon>
        <taxon>Pseudomonadota</taxon>
        <taxon>Gammaproteobacteria</taxon>
        <taxon>Lysobacterales</taxon>
        <taxon>Rhodanobacteraceae</taxon>
        <taxon>Dyella</taxon>
    </lineage>
</organism>
<reference evidence="7 8" key="1">
    <citation type="submission" date="2020-10" db="EMBL/GenBank/DDBJ databases">
        <title>Phylogeny of dyella-like bacteria.</title>
        <authorList>
            <person name="Fu J."/>
        </authorList>
    </citation>
    <scope>NUCLEOTIDE SEQUENCE [LARGE SCALE GENOMIC DNA]</scope>
    <source>
        <strain evidence="7 8">BB4</strain>
    </source>
</reference>
<dbReference type="InterPro" id="IPR020846">
    <property type="entry name" value="MFS_dom"/>
</dbReference>
<name>A0ABW8K8L0_9GAMM</name>
<feature type="transmembrane region" description="Helical" evidence="5">
    <location>
        <begin position="144"/>
        <end position="168"/>
    </location>
</feature>
<comment type="caution">
    <text evidence="7">The sequence shown here is derived from an EMBL/GenBank/DDBJ whole genome shotgun (WGS) entry which is preliminary data.</text>
</comment>
<dbReference type="Gene3D" id="1.20.1720.10">
    <property type="entry name" value="Multidrug resistance protein D"/>
    <property type="match status" value="1"/>
</dbReference>
<dbReference type="Gene3D" id="1.20.1250.20">
    <property type="entry name" value="MFS general substrate transporter like domains"/>
    <property type="match status" value="1"/>
</dbReference>
<keyword evidence="3 5" id="KW-1133">Transmembrane helix</keyword>
<dbReference type="PRINTS" id="PR01036">
    <property type="entry name" value="TCRTETB"/>
</dbReference>
<feature type="domain" description="Major facilitator superfamily (MFS) profile" evidence="6">
    <location>
        <begin position="21"/>
        <end position="468"/>
    </location>
</feature>
<feature type="transmembrane region" description="Helical" evidence="5">
    <location>
        <begin position="232"/>
        <end position="250"/>
    </location>
</feature>
<feature type="transmembrane region" description="Helical" evidence="5">
    <location>
        <begin position="271"/>
        <end position="293"/>
    </location>
</feature>
<feature type="transmembrane region" description="Helical" evidence="5">
    <location>
        <begin position="55"/>
        <end position="79"/>
    </location>
</feature>
<evidence type="ECO:0000313" key="8">
    <source>
        <dbReference type="Proteomes" id="UP001620408"/>
    </source>
</evidence>
<dbReference type="InterPro" id="IPR011701">
    <property type="entry name" value="MFS"/>
</dbReference>
<proteinExistence type="predicted"/>
<dbReference type="PROSITE" id="PS50850">
    <property type="entry name" value="MFS"/>
    <property type="match status" value="1"/>
</dbReference>
<feature type="transmembrane region" description="Helical" evidence="5">
    <location>
        <begin position="208"/>
        <end position="226"/>
    </location>
</feature>
<keyword evidence="8" id="KW-1185">Reference proteome</keyword>
<dbReference type="InterPro" id="IPR036259">
    <property type="entry name" value="MFS_trans_sf"/>
</dbReference>
<feature type="transmembrane region" description="Helical" evidence="5">
    <location>
        <begin position="86"/>
        <end position="109"/>
    </location>
</feature>
<evidence type="ECO:0000259" key="6">
    <source>
        <dbReference type="PROSITE" id="PS50850"/>
    </source>
</evidence>
<dbReference type="Proteomes" id="UP001620408">
    <property type="component" value="Unassembled WGS sequence"/>
</dbReference>
<protein>
    <submittedName>
        <fullName evidence="7">MFS transporter</fullName>
    </submittedName>
</protein>